<dbReference type="PROSITE" id="PS50011">
    <property type="entry name" value="PROTEIN_KINASE_DOM"/>
    <property type="match status" value="1"/>
</dbReference>
<feature type="transmembrane region" description="Helical" evidence="6">
    <location>
        <begin position="362"/>
        <end position="383"/>
    </location>
</feature>
<evidence type="ECO:0000313" key="8">
    <source>
        <dbReference type="EMBL" id="ACV12222.1"/>
    </source>
</evidence>
<feature type="compositionally biased region" description="Basic and acidic residues" evidence="5">
    <location>
        <begin position="284"/>
        <end position="294"/>
    </location>
</feature>
<feature type="region of interest" description="Disordered" evidence="5">
    <location>
        <begin position="212"/>
        <end position="233"/>
    </location>
</feature>
<feature type="transmembrane region" description="Helical" evidence="6">
    <location>
        <begin position="327"/>
        <end position="347"/>
    </location>
</feature>
<keyword evidence="1" id="KW-0808">Transferase</keyword>
<dbReference type="eggNOG" id="arCOG03682">
    <property type="taxonomic scope" value="Archaea"/>
</dbReference>
<feature type="region of interest" description="Disordered" evidence="5">
    <location>
        <begin position="269"/>
        <end position="320"/>
    </location>
</feature>
<dbReference type="RefSeq" id="WP_015789793.1">
    <property type="nucleotide sequence ID" value="NC_013158.1"/>
</dbReference>
<evidence type="ECO:0000256" key="6">
    <source>
        <dbReference type="SAM" id="Phobius"/>
    </source>
</evidence>
<dbReference type="Gene3D" id="1.10.510.10">
    <property type="entry name" value="Transferase(Phosphotransferase) domain 1"/>
    <property type="match status" value="1"/>
</dbReference>
<evidence type="ECO:0000259" key="7">
    <source>
        <dbReference type="PROSITE" id="PS50011"/>
    </source>
</evidence>
<reference evidence="8 9" key="1">
    <citation type="journal article" date="2009" name="Stand. Genomic Sci.">
        <title>Complete genome sequence of Halorhabdus utahensis type strain (AX-2).</title>
        <authorList>
            <person name="Anderson I."/>
            <person name="Tindall B.J."/>
            <person name="Pomrenke H."/>
            <person name="Goker M."/>
            <person name="Lapidus A."/>
            <person name="Nolan M."/>
            <person name="Copeland A."/>
            <person name="Glavina Del Rio T."/>
            <person name="Chen F."/>
            <person name="Tice H."/>
            <person name="Cheng J.F."/>
            <person name="Lucas S."/>
            <person name="Chertkov O."/>
            <person name="Bruce D."/>
            <person name="Brettin T."/>
            <person name="Detter J.C."/>
            <person name="Han C."/>
            <person name="Goodwin L."/>
            <person name="Land M."/>
            <person name="Hauser L."/>
            <person name="Chang Y.J."/>
            <person name="Jeffries C.D."/>
            <person name="Pitluck S."/>
            <person name="Pati A."/>
            <person name="Mavromatis K."/>
            <person name="Ivanova N."/>
            <person name="Ovchinnikova G."/>
            <person name="Chen A."/>
            <person name="Palaniappan K."/>
            <person name="Chain P."/>
            <person name="Rohde M."/>
            <person name="Bristow J."/>
            <person name="Eisen J.A."/>
            <person name="Markowitz V."/>
            <person name="Hugenholtz P."/>
            <person name="Kyrpides N.C."/>
            <person name="Klenk H.P."/>
        </authorList>
    </citation>
    <scope>NUCLEOTIDE SEQUENCE [LARGE SCALE GENOMIC DNA]</scope>
    <source>
        <strain evidence="9">DSM 12940 / JCM 11049 / AX-2</strain>
    </source>
</reference>
<keyword evidence="6" id="KW-0472">Membrane</keyword>
<dbReference type="InterPro" id="IPR000719">
    <property type="entry name" value="Prot_kinase_dom"/>
</dbReference>
<keyword evidence="8" id="KW-0723">Serine/threonine-protein kinase</keyword>
<dbReference type="PANTHER" id="PTHR43289:SF6">
    <property type="entry name" value="SERINE_THREONINE-PROTEIN KINASE NEKL-3"/>
    <property type="match status" value="1"/>
</dbReference>
<keyword evidence="9" id="KW-1185">Reference proteome</keyword>
<feature type="domain" description="Protein kinase" evidence="7">
    <location>
        <begin position="15"/>
        <end position="266"/>
    </location>
</feature>
<dbReference type="GeneID" id="8384348"/>
<dbReference type="InterPro" id="IPR011009">
    <property type="entry name" value="Kinase-like_dom_sf"/>
</dbReference>
<feature type="compositionally biased region" description="Acidic residues" evidence="5">
    <location>
        <begin position="274"/>
        <end position="283"/>
    </location>
</feature>
<feature type="compositionally biased region" description="Acidic residues" evidence="5">
    <location>
        <begin position="295"/>
        <end position="313"/>
    </location>
</feature>
<feature type="compositionally biased region" description="Polar residues" evidence="5">
    <location>
        <begin position="221"/>
        <end position="233"/>
    </location>
</feature>
<evidence type="ECO:0000313" key="9">
    <source>
        <dbReference type="Proteomes" id="UP000002071"/>
    </source>
</evidence>
<keyword evidence="6" id="KW-1133">Transmembrane helix</keyword>
<keyword evidence="4" id="KW-0067">ATP-binding</keyword>
<dbReference type="Proteomes" id="UP000002071">
    <property type="component" value="Chromosome"/>
</dbReference>
<dbReference type="KEGG" id="hut:Huta_2054"/>
<keyword evidence="3 8" id="KW-0418">Kinase</keyword>
<dbReference type="GO" id="GO:0005524">
    <property type="term" value="F:ATP binding"/>
    <property type="evidence" value="ECO:0007669"/>
    <property type="project" value="UniProtKB-KW"/>
</dbReference>
<dbReference type="EMBL" id="CP001687">
    <property type="protein sequence ID" value="ACV12222.1"/>
    <property type="molecule type" value="Genomic_DNA"/>
</dbReference>
<organism evidence="8 9">
    <name type="scientific">Halorhabdus utahensis (strain DSM 12940 / JCM 11049 / AX-2)</name>
    <dbReference type="NCBI Taxonomy" id="519442"/>
    <lineage>
        <taxon>Archaea</taxon>
        <taxon>Methanobacteriati</taxon>
        <taxon>Methanobacteriota</taxon>
        <taxon>Stenosarchaea group</taxon>
        <taxon>Halobacteria</taxon>
        <taxon>Halobacteriales</taxon>
        <taxon>Haloarculaceae</taxon>
        <taxon>Halorhabdus</taxon>
    </lineage>
</organism>
<feature type="transmembrane region" description="Helical" evidence="6">
    <location>
        <begin position="577"/>
        <end position="597"/>
    </location>
</feature>
<evidence type="ECO:0000256" key="2">
    <source>
        <dbReference type="ARBA" id="ARBA00022741"/>
    </source>
</evidence>
<dbReference type="OrthoDB" id="41005at2157"/>
<evidence type="ECO:0000256" key="3">
    <source>
        <dbReference type="ARBA" id="ARBA00022777"/>
    </source>
</evidence>
<dbReference type="PANTHER" id="PTHR43289">
    <property type="entry name" value="MITOGEN-ACTIVATED PROTEIN KINASE KINASE KINASE 20-RELATED"/>
    <property type="match status" value="1"/>
</dbReference>
<accession>C7NTN2</accession>
<protein>
    <submittedName>
        <fullName evidence="8">Serine/threonine protein kinase</fullName>
    </submittedName>
</protein>
<keyword evidence="2" id="KW-0547">Nucleotide-binding</keyword>
<dbReference type="SUPFAM" id="SSF56112">
    <property type="entry name" value="Protein kinase-like (PK-like)"/>
    <property type="match status" value="1"/>
</dbReference>
<feature type="transmembrane region" description="Helical" evidence="6">
    <location>
        <begin position="428"/>
        <end position="447"/>
    </location>
</feature>
<dbReference type="STRING" id="519442.Huta_2054"/>
<dbReference type="HOGENOM" id="CLU_431904_0_0_2"/>
<dbReference type="SMART" id="SM00220">
    <property type="entry name" value="S_TKc"/>
    <property type="match status" value="1"/>
</dbReference>
<feature type="transmembrane region" description="Helical" evidence="6">
    <location>
        <begin position="609"/>
        <end position="628"/>
    </location>
</feature>
<dbReference type="GO" id="GO:0004674">
    <property type="term" value="F:protein serine/threonine kinase activity"/>
    <property type="evidence" value="ECO:0007669"/>
    <property type="project" value="UniProtKB-KW"/>
</dbReference>
<gene>
    <name evidence="8" type="ordered locus">Huta_2054</name>
</gene>
<dbReference type="eggNOG" id="arCOG01808">
    <property type="taxonomic scope" value="Archaea"/>
</dbReference>
<feature type="transmembrane region" description="Helical" evidence="6">
    <location>
        <begin position="516"/>
        <end position="535"/>
    </location>
</feature>
<dbReference type="AlphaFoldDB" id="C7NTN2"/>
<proteinExistence type="predicted"/>
<feature type="transmembrane region" description="Helical" evidence="6">
    <location>
        <begin position="467"/>
        <end position="485"/>
    </location>
</feature>
<evidence type="ECO:0000256" key="1">
    <source>
        <dbReference type="ARBA" id="ARBA00022679"/>
    </source>
</evidence>
<name>C7NTN2_HALUD</name>
<evidence type="ECO:0000256" key="5">
    <source>
        <dbReference type="SAM" id="MobiDB-lite"/>
    </source>
</evidence>
<evidence type="ECO:0000256" key="4">
    <source>
        <dbReference type="ARBA" id="ARBA00022840"/>
    </source>
</evidence>
<sequence>MTEPAEAFARACPDISTATEISTGDIVHYYHAKLTDDTRTLRVFTVGPKSTDEAVDETFERISGQWLNLSTYPNVVTVKTRGDKPRPWIAVELVDGRPLKAVQSDLSLPEIRTVLDDIAEALRNAALYNTTHGALSPETVWIQQTDDGVTALVDEWGLKDACQQAAGRATNTAFTAPELASNNTPDMERADVYSLGAVAYYALTGHLPEVPDKRTEASELTPPSSHNSHPEVTSNVDNVILKALAIDPADRYDSAVDFNSAISRVLPTAAELPTIEDEPESNDGNDKDRDGDQRDDTDEEQSNTSDTTDDEIDTQTRDIKPTRQADMGILGAVVIGVSLNMIPLLILDNLITRAATNVSTSIPIYLAVYGLIPIIGIAALGLVSTARSKTKDDDYRRVVHKKDHDLFQRNELLRRLNDIYVYFWERPLLMLGVTIPVTMIALALAIMSDWAPTSLAGMMADPLQGTFFWLYVPAYINFIPLAIFYERKVSSWNKIIGSLSKNQNNIDRKRISRIQIQIIIIMITYLASLGVIAMLDVKFEMIARLYQQGNSVDGGSSVHSGSARSIGRYMPSSDFRAMLLFHAATLQALLSSFIAGYIRGRNFRSGMKFAVILLTITLIMWQTVIPVLKVELI</sequence>
<keyword evidence="6" id="KW-0812">Transmembrane</keyword>